<dbReference type="Pfam" id="PF09695">
    <property type="entry name" value="YtfJ_HI0045"/>
    <property type="match status" value="1"/>
</dbReference>
<protein>
    <submittedName>
        <fullName evidence="1">Uncharacterized protein</fullName>
    </submittedName>
</protein>
<sequence>MRTFTILTFLLLSSAMAFAELPIGEIPPTIVLKDDLGGRLDGTQWSSEELVSGKVLILFYVDPDESELNNHVSEALKAENYPSEKYGSVAVINMAATWLPNVAINIKLKSKQEEYKSTVYVKDLEKTLVQKWGLSDDNNDVMLFGKDGKVLYSVDGKFTDAQVKEIVKAVWDNL</sequence>
<dbReference type="Gene3D" id="3.40.30.10">
    <property type="entry name" value="Glutaredoxin"/>
    <property type="match status" value="1"/>
</dbReference>
<organism evidence="1">
    <name type="scientific">marine metagenome</name>
    <dbReference type="NCBI Taxonomy" id="408172"/>
    <lineage>
        <taxon>unclassified sequences</taxon>
        <taxon>metagenomes</taxon>
        <taxon>ecological metagenomes</taxon>
    </lineage>
</organism>
<dbReference type="InterPro" id="IPR006513">
    <property type="entry name" value="YtfJ_HI0045"/>
</dbReference>
<proteinExistence type="predicted"/>
<accession>A0A381PS02</accession>
<name>A0A381PS02_9ZZZZ</name>
<dbReference type="AlphaFoldDB" id="A0A381PS02"/>
<dbReference type="EMBL" id="UINC01001044">
    <property type="protein sequence ID" value="SUZ68809.1"/>
    <property type="molecule type" value="Genomic_DNA"/>
</dbReference>
<gene>
    <name evidence="1" type="ORF">METZ01_LOCUS21663</name>
</gene>
<evidence type="ECO:0000313" key="1">
    <source>
        <dbReference type="EMBL" id="SUZ68809.1"/>
    </source>
</evidence>
<reference evidence="1" key="1">
    <citation type="submission" date="2018-05" db="EMBL/GenBank/DDBJ databases">
        <authorList>
            <person name="Lanie J.A."/>
            <person name="Ng W.-L."/>
            <person name="Kazmierczak K.M."/>
            <person name="Andrzejewski T.M."/>
            <person name="Davidsen T.M."/>
            <person name="Wayne K.J."/>
            <person name="Tettelin H."/>
            <person name="Glass J.I."/>
            <person name="Rusch D."/>
            <person name="Podicherti R."/>
            <person name="Tsui H.-C.T."/>
            <person name="Winkler M.E."/>
        </authorList>
    </citation>
    <scope>NUCLEOTIDE SEQUENCE</scope>
</reference>